<feature type="transmembrane region" description="Helical" evidence="10">
    <location>
        <begin position="291"/>
        <end position="311"/>
    </location>
</feature>
<name>A0AAD8Z3W3_9TELE</name>
<evidence type="ECO:0000256" key="10">
    <source>
        <dbReference type="SAM" id="Phobius"/>
    </source>
</evidence>
<keyword evidence="3 9" id="KW-0812">Transmembrane</keyword>
<keyword evidence="4 10" id="KW-1133">Transmembrane helix</keyword>
<dbReference type="PRINTS" id="PR00237">
    <property type="entry name" value="GPCRRHODOPSN"/>
</dbReference>
<keyword evidence="2" id="KW-1003">Cell membrane</keyword>
<gene>
    <name evidence="12" type="ORF">P4O66_001774</name>
</gene>
<keyword evidence="7 9" id="KW-0675">Receptor</keyword>
<accession>A0AAD8Z3W3</accession>
<dbReference type="PANTHER" id="PTHR24231:SF35">
    <property type="entry name" value="P2Y PURINOCEPTOR 4-LIKE"/>
    <property type="match status" value="1"/>
</dbReference>
<keyword evidence="8 9" id="KW-0807">Transducer</keyword>
<evidence type="ECO:0000256" key="5">
    <source>
        <dbReference type="ARBA" id="ARBA00023040"/>
    </source>
</evidence>
<evidence type="ECO:0000259" key="11">
    <source>
        <dbReference type="PROSITE" id="PS50262"/>
    </source>
</evidence>
<evidence type="ECO:0000256" key="7">
    <source>
        <dbReference type="ARBA" id="ARBA00023170"/>
    </source>
</evidence>
<sequence>MSISVPPGVAPLNNSEEPSEAQCHPGAQHVSLLVLLCLFHLMGLFLNGFSLWVFTCRMSKWSAGTVLQFNLAVSDAIASPATPLLAVYLASESQWKFGSFACQLNIALLCAHFYGSVFFLMLISVHRYIAVVRFNRSSLMKRKDFVKKLCCGVWCFLLVLGLSFGFLLPVTTDDHKLCLSIHQKNRTEAYIAINFMLFILGFIVPLIVSLICYSCLATSVSHINVSSSQGQSIKMKSLKMIGICLIIFGLFQRFHLWNLLPLNMVRTVLVVIKKYYPKKCHLLLRLETAYYASYILGGINCCLDPFIYFFGSHNFKKTFRKSLRIIRVQQDRENRTESETVSYSVKRNVVYTVTS</sequence>
<comment type="subcellular location">
    <subcellularLocation>
        <location evidence="1">Cell membrane</location>
        <topology evidence="1">Multi-pass membrane protein</topology>
    </subcellularLocation>
</comment>
<comment type="caution">
    <text evidence="12">The sequence shown here is derived from an EMBL/GenBank/DDBJ whole genome shotgun (WGS) entry which is preliminary data.</text>
</comment>
<evidence type="ECO:0000313" key="12">
    <source>
        <dbReference type="EMBL" id="KAK1791992.1"/>
    </source>
</evidence>
<dbReference type="SUPFAM" id="SSF81321">
    <property type="entry name" value="Family A G protein-coupled receptor-like"/>
    <property type="match status" value="1"/>
</dbReference>
<dbReference type="InterPro" id="IPR000276">
    <property type="entry name" value="GPCR_Rhodpsn"/>
</dbReference>
<dbReference type="PANTHER" id="PTHR24231">
    <property type="entry name" value="PURINOCEPTOR-RELATED G-PROTEIN COUPLED RECEPTOR"/>
    <property type="match status" value="1"/>
</dbReference>
<evidence type="ECO:0000256" key="8">
    <source>
        <dbReference type="ARBA" id="ARBA00023224"/>
    </source>
</evidence>
<feature type="domain" description="G-protein coupled receptors family 1 profile" evidence="11">
    <location>
        <begin position="46"/>
        <end position="308"/>
    </location>
</feature>
<feature type="transmembrane region" description="Helical" evidence="10">
    <location>
        <begin position="149"/>
        <end position="170"/>
    </location>
</feature>
<organism evidence="12 13">
    <name type="scientific">Electrophorus voltai</name>
    <dbReference type="NCBI Taxonomy" id="2609070"/>
    <lineage>
        <taxon>Eukaryota</taxon>
        <taxon>Metazoa</taxon>
        <taxon>Chordata</taxon>
        <taxon>Craniata</taxon>
        <taxon>Vertebrata</taxon>
        <taxon>Euteleostomi</taxon>
        <taxon>Actinopterygii</taxon>
        <taxon>Neopterygii</taxon>
        <taxon>Teleostei</taxon>
        <taxon>Ostariophysi</taxon>
        <taxon>Gymnotiformes</taxon>
        <taxon>Gymnotoidei</taxon>
        <taxon>Gymnotidae</taxon>
        <taxon>Electrophorus</taxon>
    </lineage>
</organism>
<dbReference type="EMBL" id="JAROKS010000019">
    <property type="protein sequence ID" value="KAK1791992.1"/>
    <property type="molecule type" value="Genomic_DNA"/>
</dbReference>
<feature type="transmembrane region" description="Helical" evidence="10">
    <location>
        <begin position="106"/>
        <end position="129"/>
    </location>
</feature>
<keyword evidence="13" id="KW-1185">Reference proteome</keyword>
<dbReference type="Pfam" id="PF00001">
    <property type="entry name" value="7tm_1"/>
    <property type="match status" value="1"/>
</dbReference>
<dbReference type="PROSITE" id="PS50262">
    <property type="entry name" value="G_PROTEIN_RECEP_F1_2"/>
    <property type="match status" value="1"/>
</dbReference>
<dbReference type="InterPro" id="IPR017452">
    <property type="entry name" value="GPCR_Rhodpsn_7TM"/>
</dbReference>
<proteinExistence type="inferred from homology"/>
<dbReference type="Proteomes" id="UP001239994">
    <property type="component" value="Unassembled WGS sequence"/>
</dbReference>
<evidence type="ECO:0000256" key="3">
    <source>
        <dbReference type="ARBA" id="ARBA00022692"/>
    </source>
</evidence>
<evidence type="ECO:0000256" key="9">
    <source>
        <dbReference type="RuleBase" id="RU000688"/>
    </source>
</evidence>
<dbReference type="Gene3D" id="1.20.1070.10">
    <property type="entry name" value="Rhodopsin 7-helix transmembrane proteins"/>
    <property type="match status" value="1"/>
</dbReference>
<evidence type="ECO:0000313" key="13">
    <source>
        <dbReference type="Proteomes" id="UP001239994"/>
    </source>
</evidence>
<keyword evidence="6 10" id="KW-0472">Membrane</keyword>
<evidence type="ECO:0000256" key="1">
    <source>
        <dbReference type="ARBA" id="ARBA00004651"/>
    </source>
</evidence>
<evidence type="ECO:0000256" key="6">
    <source>
        <dbReference type="ARBA" id="ARBA00023136"/>
    </source>
</evidence>
<reference evidence="12" key="1">
    <citation type="submission" date="2023-03" db="EMBL/GenBank/DDBJ databases">
        <title>Electrophorus voltai genome.</title>
        <authorList>
            <person name="Bian C."/>
        </authorList>
    </citation>
    <scope>NUCLEOTIDE SEQUENCE</scope>
    <source>
        <strain evidence="12">CB-2022</strain>
        <tissue evidence="12">Muscle</tissue>
    </source>
</reference>
<feature type="transmembrane region" description="Helical" evidence="10">
    <location>
        <begin position="190"/>
        <end position="216"/>
    </location>
</feature>
<protein>
    <recommendedName>
        <fullName evidence="11">G-protein coupled receptors family 1 profile domain-containing protein</fullName>
    </recommendedName>
</protein>
<comment type="similarity">
    <text evidence="9">Belongs to the G-protein coupled receptor 1 family.</text>
</comment>
<dbReference type="GO" id="GO:0005886">
    <property type="term" value="C:plasma membrane"/>
    <property type="evidence" value="ECO:0007669"/>
    <property type="project" value="UniProtKB-SubCell"/>
</dbReference>
<dbReference type="PROSITE" id="PS00237">
    <property type="entry name" value="G_PROTEIN_RECEP_F1_1"/>
    <property type="match status" value="1"/>
</dbReference>
<evidence type="ECO:0000256" key="2">
    <source>
        <dbReference type="ARBA" id="ARBA00022475"/>
    </source>
</evidence>
<feature type="transmembrane region" description="Helical" evidence="10">
    <location>
        <begin position="237"/>
        <end position="256"/>
    </location>
</feature>
<dbReference type="AlphaFoldDB" id="A0AAD8Z3W3"/>
<evidence type="ECO:0000256" key="4">
    <source>
        <dbReference type="ARBA" id="ARBA00022989"/>
    </source>
</evidence>
<feature type="transmembrane region" description="Helical" evidence="10">
    <location>
        <begin position="66"/>
        <end position="86"/>
    </location>
</feature>
<keyword evidence="5 9" id="KW-0297">G-protein coupled receptor</keyword>
<feature type="transmembrane region" description="Helical" evidence="10">
    <location>
        <begin position="32"/>
        <end position="54"/>
    </location>
</feature>
<dbReference type="GO" id="GO:0004930">
    <property type="term" value="F:G protein-coupled receptor activity"/>
    <property type="evidence" value="ECO:0007669"/>
    <property type="project" value="UniProtKB-KW"/>
</dbReference>